<dbReference type="GO" id="GO:0004521">
    <property type="term" value="F:RNA endonuclease activity"/>
    <property type="evidence" value="ECO:0007669"/>
    <property type="project" value="InterPro"/>
</dbReference>
<evidence type="ECO:0000313" key="4">
    <source>
        <dbReference type="Proteomes" id="UP000237438"/>
    </source>
</evidence>
<dbReference type="EMBL" id="PEDP01002627">
    <property type="protein sequence ID" value="POS82546.1"/>
    <property type="molecule type" value="Genomic_DNA"/>
</dbReference>
<organism evidence="3 4">
    <name type="scientific">Erysiphe pulchra</name>
    <dbReference type="NCBI Taxonomy" id="225359"/>
    <lineage>
        <taxon>Eukaryota</taxon>
        <taxon>Fungi</taxon>
        <taxon>Dikarya</taxon>
        <taxon>Ascomycota</taxon>
        <taxon>Pezizomycotina</taxon>
        <taxon>Leotiomycetes</taxon>
        <taxon>Erysiphales</taxon>
        <taxon>Erysiphaceae</taxon>
        <taxon>Erysiphe</taxon>
    </lineage>
</organism>
<comment type="caution">
    <text evidence="3">The sequence shown here is derived from an EMBL/GenBank/DDBJ whole genome shotgun (WGS) entry which is preliminary data.</text>
</comment>
<accession>A0A2S4PKI3</accession>
<dbReference type="GO" id="GO:0003723">
    <property type="term" value="F:RNA binding"/>
    <property type="evidence" value="ECO:0007669"/>
    <property type="project" value="InterPro"/>
</dbReference>
<dbReference type="Gene3D" id="3.10.450.30">
    <property type="entry name" value="Microbial ribonucleases"/>
    <property type="match status" value="2"/>
</dbReference>
<evidence type="ECO:0000313" key="3">
    <source>
        <dbReference type="EMBL" id="POS82546.1"/>
    </source>
</evidence>
<protein>
    <submittedName>
        <fullName evidence="3">Uncharacterized protein</fullName>
    </submittedName>
</protein>
<gene>
    <name evidence="3" type="ORF">EPUL_005295</name>
</gene>
<proteinExistence type="predicted"/>
<name>A0A2S4PKI3_9PEZI</name>
<keyword evidence="2" id="KW-0378">Hydrolase</keyword>
<dbReference type="OrthoDB" id="5425539at2759"/>
<evidence type="ECO:0000256" key="2">
    <source>
        <dbReference type="ARBA" id="ARBA00022801"/>
    </source>
</evidence>
<dbReference type="AlphaFoldDB" id="A0A2S4PKI3"/>
<dbReference type="Pfam" id="PF00545">
    <property type="entry name" value="Ribonuclease"/>
    <property type="match status" value="1"/>
</dbReference>
<dbReference type="InterPro" id="IPR000026">
    <property type="entry name" value="N1-like"/>
</dbReference>
<dbReference type="Proteomes" id="UP000237438">
    <property type="component" value="Unassembled WGS sequence"/>
</dbReference>
<sequence>MYFSNKSFVFPALTVSIDATTTFRLVFTRESDGPVDVFAKTLNDDYTKCIWRESSHIEPSHTELEITNGFLCGNEFFTNEIIQQSLALAQTSVRENSIYPCLYYGNIYPADGGFLMWPITREKKLYKSGKVPVGPFYLILNKERQFVDVVVSGYSNNFLRCTRSRQPPKAPESDPHSEVFEPSSMSGFLCGKTFFGNNILIKSAEIAKNKADRVVTGLLPTEYIGPPYNVPCLIWPLLRDGSLYKGGMKAPYRLVLTSDYKVMSVAILVGDELKACDKRTIYADKKHDTSDYQCFKRLFSHQQLVDAAKIACVKMNAPVTNHFPAGYEGHEFDSEGPYYTYPVRTNGAHRQHLRQDRVVINLNCEVVGALTWVNGLPKRLVKCHRLADGPVPKGFFGPNAKTVHEKFINY</sequence>
<dbReference type="SUPFAM" id="SSF53933">
    <property type="entry name" value="Microbial ribonucleases"/>
    <property type="match status" value="1"/>
</dbReference>
<keyword evidence="1" id="KW-0540">Nuclease</keyword>
<evidence type="ECO:0000256" key="1">
    <source>
        <dbReference type="ARBA" id="ARBA00022722"/>
    </source>
</evidence>
<reference evidence="3 4" key="1">
    <citation type="submission" date="2017-10" db="EMBL/GenBank/DDBJ databases">
        <title>Development of genomic resources for the powdery mildew, Erysiphe pulchra.</title>
        <authorList>
            <person name="Wadl P.A."/>
            <person name="Mack B.M."/>
            <person name="Moore G."/>
            <person name="Beltz S.B."/>
        </authorList>
    </citation>
    <scope>NUCLEOTIDE SEQUENCE [LARGE SCALE GENOMIC DNA]</scope>
    <source>
        <strain evidence="3">Cflorida</strain>
    </source>
</reference>
<dbReference type="GO" id="GO:0016787">
    <property type="term" value="F:hydrolase activity"/>
    <property type="evidence" value="ECO:0007669"/>
    <property type="project" value="UniProtKB-KW"/>
</dbReference>
<keyword evidence="4" id="KW-1185">Reference proteome</keyword>
<dbReference type="InterPro" id="IPR016191">
    <property type="entry name" value="Ribonuclease/ribotoxin"/>
</dbReference>